<keyword evidence="3" id="KW-1185">Reference proteome</keyword>
<organism evidence="2 3">
    <name type="scientific">Allorhodopirellula solitaria</name>
    <dbReference type="NCBI Taxonomy" id="2527987"/>
    <lineage>
        <taxon>Bacteria</taxon>
        <taxon>Pseudomonadati</taxon>
        <taxon>Planctomycetota</taxon>
        <taxon>Planctomycetia</taxon>
        <taxon>Pirellulales</taxon>
        <taxon>Pirellulaceae</taxon>
        <taxon>Allorhodopirellula</taxon>
    </lineage>
</organism>
<keyword evidence="1" id="KW-0472">Membrane</keyword>
<gene>
    <name evidence="2" type="ORF">CA85_51860</name>
</gene>
<proteinExistence type="predicted"/>
<feature type="transmembrane region" description="Helical" evidence="1">
    <location>
        <begin position="12"/>
        <end position="30"/>
    </location>
</feature>
<name>A0A5C5WNT8_9BACT</name>
<keyword evidence="1" id="KW-1133">Transmembrane helix</keyword>
<dbReference type="EMBL" id="SJPK01000040">
    <property type="protein sequence ID" value="TWT51779.1"/>
    <property type="molecule type" value="Genomic_DNA"/>
</dbReference>
<dbReference type="AlphaFoldDB" id="A0A5C5WNT8"/>
<protein>
    <submittedName>
        <fullName evidence="2">Uncharacterized protein</fullName>
    </submittedName>
</protein>
<keyword evidence="1" id="KW-0812">Transmembrane</keyword>
<comment type="caution">
    <text evidence="2">The sequence shown here is derived from an EMBL/GenBank/DDBJ whole genome shotgun (WGS) entry which is preliminary data.</text>
</comment>
<evidence type="ECO:0000313" key="2">
    <source>
        <dbReference type="EMBL" id="TWT51779.1"/>
    </source>
</evidence>
<dbReference type="Proteomes" id="UP000318053">
    <property type="component" value="Unassembled WGS sequence"/>
</dbReference>
<evidence type="ECO:0000256" key="1">
    <source>
        <dbReference type="SAM" id="Phobius"/>
    </source>
</evidence>
<evidence type="ECO:0000313" key="3">
    <source>
        <dbReference type="Proteomes" id="UP000318053"/>
    </source>
</evidence>
<sequence>MKSTWFQPEARHAGIRGLIAMATLAGSVVMSRSSGRLQSPARFAWGSTWD</sequence>
<accession>A0A5C5WNT8</accession>
<reference evidence="2 3" key="1">
    <citation type="submission" date="2019-02" db="EMBL/GenBank/DDBJ databases">
        <title>Deep-cultivation of Planctomycetes and their phenomic and genomic characterization uncovers novel biology.</title>
        <authorList>
            <person name="Wiegand S."/>
            <person name="Jogler M."/>
            <person name="Boedeker C."/>
            <person name="Pinto D."/>
            <person name="Vollmers J."/>
            <person name="Rivas-Marin E."/>
            <person name="Kohn T."/>
            <person name="Peeters S.H."/>
            <person name="Heuer A."/>
            <person name="Rast P."/>
            <person name="Oberbeckmann S."/>
            <person name="Bunk B."/>
            <person name="Jeske O."/>
            <person name="Meyerdierks A."/>
            <person name="Storesund J.E."/>
            <person name="Kallscheuer N."/>
            <person name="Luecker S."/>
            <person name="Lage O.M."/>
            <person name="Pohl T."/>
            <person name="Merkel B.J."/>
            <person name="Hornburger P."/>
            <person name="Mueller R.-W."/>
            <person name="Bruemmer F."/>
            <person name="Labrenz M."/>
            <person name="Spormann A.M."/>
            <person name="Op Den Camp H."/>
            <person name="Overmann J."/>
            <person name="Amann R."/>
            <person name="Jetten M.S.M."/>
            <person name="Mascher T."/>
            <person name="Medema M.H."/>
            <person name="Devos D.P."/>
            <person name="Kaster A.-K."/>
            <person name="Ovreas L."/>
            <person name="Rohde M."/>
            <person name="Galperin M.Y."/>
            <person name="Jogler C."/>
        </authorList>
    </citation>
    <scope>NUCLEOTIDE SEQUENCE [LARGE SCALE GENOMIC DNA]</scope>
    <source>
        <strain evidence="2 3">CA85</strain>
    </source>
</reference>